<sequence length="200" mass="23144">MIWYCNKFRELKNSEMELLRGRETSAGMRSKIKWVRTPASYFVLRRRRFPGPTDPSPAQFSDANGAVINENTSLNAALIKNVRKRMAGLNKHIAKYKKANTSLVRENAYLKKRQAWMTKSQKRQNKTLVYLKHKYNVLTDKTTGLSNLLMESYAQLQERNTEPEASNALLRERNAVLENESNARDEVNKENGHELDQAKI</sequence>
<evidence type="ECO:0000256" key="1">
    <source>
        <dbReference type="SAM" id="MobiDB-lite"/>
    </source>
</evidence>
<dbReference type="EMBL" id="JAAWWB010000001">
    <property type="protein sequence ID" value="KAG6791465.1"/>
    <property type="molecule type" value="Genomic_DNA"/>
</dbReference>
<accession>A0A8X8DGD0</accession>
<feature type="region of interest" description="Disordered" evidence="1">
    <location>
        <begin position="179"/>
        <end position="200"/>
    </location>
</feature>
<organism evidence="2 3">
    <name type="scientific">Populus tomentosa</name>
    <name type="common">Chinese white poplar</name>
    <dbReference type="NCBI Taxonomy" id="118781"/>
    <lineage>
        <taxon>Eukaryota</taxon>
        <taxon>Viridiplantae</taxon>
        <taxon>Streptophyta</taxon>
        <taxon>Embryophyta</taxon>
        <taxon>Tracheophyta</taxon>
        <taxon>Spermatophyta</taxon>
        <taxon>Magnoliopsida</taxon>
        <taxon>eudicotyledons</taxon>
        <taxon>Gunneridae</taxon>
        <taxon>Pentapetalae</taxon>
        <taxon>rosids</taxon>
        <taxon>fabids</taxon>
        <taxon>Malpighiales</taxon>
        <taxon>Salicaceae</taxon>
        <taxon>Saliceae</taxon>
        <taxon>Populus</taxon>
    </lineage>
</organism>
<evidence type="ECO:0000313" key="3">
    <source>
        <dbReference type="Proteomes" id="UP000886885"/>
    </source>
</evidence>
<gene>
    <name evidence="2" type="ORF">POTOM_000586</name>
</gene>
<proteinExistence type="predicted"/>
<protein>
    <submittedName>
        <fullName evidence="2">Uncharacterized protein</fullName>
    </submittedName>
</protein>
<name>A0A8X8DGD0_POPTO</name>
<evidence type="ECO:0000313" key="2">
    <source>
        <dbReference type="EMBL" id="KAG6791465.1"/>
    </source>
</evidence>
<dbReference type="Proteomes" id="UP000886885">
    <property type="component" value="Chromosome 1A"/>
</dbReference>
<dbReference type="AlphaFoldDB" id="A0A8X8DGD0"/>
<keyword evidence="3" id="KW-1185">Reference proteome</keyword>
<reference evidence="2" key="1">
    <citation type="journal article" date="2020" name="bioRxiv">
        <title>Hybrid origin of Populus tomentosa Carr. identified through genome sequencing and phylogenomic analysis.</title>
        <authorList>
            <person name="An X."/>
            <person name="Gao K."/>
            <person name="Chen Z."/>
            <person name="Li J."/>
            <person name="Yang X."/>
            <person name="Yang X."/>
            <person name="Zhou J."/>
            <person name="Guo T."/>
            <person name="Zhao T."/>
            <person name="Huang S."/>
            <person name="Miao D."/>
            <person name="Khan W.U."/>
            <person name="Rao P."/>
            <person name="Ye M."/>
            <person name="Lei B."/>
            <person name="Liao W."/>
            <person name="Wang J."/>
            <person name="Ji L."/>
            <person name="Li Y."/>
            <person name="Guo B."/>
            <person name="Mustafa N.S."/>
            <person name="Li S."/>
            <person name="Yun Q."/>
            <person name="Keller S.R."/>
            <person name="Mao J."/>
            <person name="Zhang R."/>
            <person name="Strauss S.H."/>
        </authorList>
    </citation>
    <scope>NUCLEOTIDE SEQUENCE</scope>
    <source>
        <strain evidence="2">GM15</strain>
        <tissue evidence="2">Leaf</tissue>
    </source>
</reference>
<dbReference type="OrthoDB" id="839196at2759"/>
<comment type="caution">
    <text evidence="2">The sequence shown here is derived from an EMBL/GenBank/DDBJ whole genome shotgun (WGS) entry which is preliminary data.</text>
</comment>